<gene>
    <name evidence="2" type="ORF">WKR92_09595</name>
</gene>
<dbReference type="PANTHER" id="PTHR47619:SF1">
    <property type="entry name" value="EXODEOXYRIBONUCLEASE WALJ"/>
    <property type="match status" value="1"/>
</dbReference>
<dbReference type="InterPro" id="IPR001279">
    <property type="entry name" value="Metallo-B-lactamas"/>
</dbReference>
<sequence>MQLKVLSTGSKGNCYLLENEHESLIIELGIRFSRIKQGIGFNINKVVGALCTHEHKDHSFAISDALNAGITVVASKGTAKACKVDHHRLSHIAHGQKTKLGNFEVMAFTVLHDCAEPINFLIRHPETGLIAFITDTYYVPNTFPGLNNIIIEANYCQKIINKKLATGMKFLRDRVIQSHMSIETCKNFLLANDLSAVNNIVLIHLSDSNSNAFEFQKTIENATQKAVTVADDGLLLEFNKYPF</sequence>
<dbReference type="Gene3D" id="3.60.15.10">
    <property type="entry name" value="Ribonuclease Z/Hydroxyacylglutathione hydrolase-like"/>
    <property type="match status" value="1"/>
</dbReference>
<protein>
    <submittedName>
        <fullName evidence="2">MBL fold metallo-hydrolase</fullName>
    </submittedName>
</protein>
<evidence type="ECO:0000313" key="2">
    <source>
        <dbReference type="EMBL" id="MFB5946084.1"/>
    </source>
</evidence>
<evidence type="ECO:0000259" key="1">
    <source>
        <dbReference type="SMART" id="SM00849"/>
    </source>
</evidence>
<keyword evidence="3" id="KW-1185">Reference proteome</keyword>
<comment type="caution">
    <text evidence="2">The sequence shown here is derived from an EMBL/GenBank/DDBJ whole genome shotgun (WGS) entry which is preliminary data.</text>
</comment>
<dbReference type="Proteomes" id="UP001580928">
    <property type="component" value="Unassembled WGS sequence"/>
</dbReference>
<dbReference type="RefSeq" id="WP_375557613.1">
    <property type="nucleotide sequence ID" value="NZ_JBBVGT010000002.1"/>
</dbReference>
<organism evidence="2 3">
    <name type="scientific">Albibacterium profundi</name>
    <dbReference type="NCBI Taxonomy" id="3134906"/>
    <lineage>
        <taxon>Bacteria</taxon>
        <taxon>Pseudomonadati</taxon>
        <taxon>Bacteroidota</taxon>
        <taxon>Sphingobacteriia</taxon>
        <taxon>Sphingobacteriales</taxon>
        <taxon>Sphingobacteriaceae</taxon>
        <taxon>Albibacterium</taxon>
    </lineage>
</organism>
<dbReference type="Pfam" id="PF00753">
    <property type="entry name" value="Lactamase_B"/>
    <property type="match status" value="1"/>
</dbReference>
<dbReference type="InterPro" id="IPR052533">
    <property type="entry name" value="WalJ/YycJ-like"/>
</dbReference>
<dbReference type="PANTHER" id="PTHR47619">
    <property type="entry name" value="METALLO-HYDROLASE YYCJ-RELATED"/>
    <property type="match status" value="1"/>
</dbReference>
<accession>A0ABV5CF45</accession>
<dbReference type="EMBL" id="JBBVGT010000002">
    <property type="protein sequence ID" value="MFB5946084.1"/>
    <property type="molecule type" value="Genomic_DNA"/>
</dbReference>
<evidence type="ECO:0000313" key="3">
    <source>
        <dbReference type="Proteomes" id="UP001580928"/>
    </source>
</evidence>
<dbReference type="InterPro" id="IPR036866">
    <property type="entry name" value="RibonucZ/Hydroxyglut_hydro"/>
</dbReference>
<dbReference type="SUPFAM" id="SSF56281">
    <property type="entry name" value="Metallo-hydrolase/oxidoreductase"/>
    <property type="match status" value="1"/>
</dbReference>
<reference evidence="2 3" key="1">
    <citation type="submission" date="2024-04" db="EMBL/GenBank/DDBJ databases">
        <title>Albibacterium profundi sp. nov., isolated from sediment of the Challenger Deep of Mariana Trench.</title>
        <authorList>
            <person name="Wang Y."/>
        </authorList>
    </citation>
    <scope>NUCLEOTIDE SEQUENCE [LARGE SCALE GENOMIC DNA]</scope>
    <source>
        <strain evidence="2 3">RHL897</strain>
    </source>
</reference>
<name>A0ABV5CF45_9SPHI</name>
<proteinExistence type="predicted"/>
<dbReference type="SMART" id="SM00849">
    <property type="entry name" value="Lactamase_B"/>
    <property type="match status" value="1"/>
</dbReference>
<feature type="domain" description="Metallo-beta-lactamase" evidence="1">
    <location>
        <begin position="11"/>
        <end position="179"/>
    </location>
</feature>